<feature type="compositionally biased region" description="Low complexity" evidence="1">
    <location>
        <begin position="40"/>
        <end position="58"/>
    </location>
</feature>
<feature type="compositionally biased region" description="Basic residues" evidence="1">
    <location>
        <begin position="455"/>
        <end position="470"/>
    </location>
</feature>
<dbReference type="EMBL" id="ML122260">
    <property type="protein sequence ID" value="RPD62089.1"/>
    <property type="molecule type" value="Genomic_DNA"/>
</dbReference>
<feature type="region of interest" description="Disordered" evidence="1">
    <location>
        <begin position="361"/>
        <end position="470"/>
    </location>
</feature>
<dbReference type="AlphaFoldDB" id="A0A5C2SFZ4"/>
<dbReference type="Gene3D" id="1.10.472.10">
    <property type="entry name" value="Cyclin-like"/>
    <property type="match status" value="1"/>
</dbReference>
<dbReference type="GO" id="GO:0016538">
    <property type="term" value="F:cyclin-dependent protein serine/threonine kinase regulator activity"/>
    <property type="evidence" value="ECO:0007669"/>
    <property type="project" value="TreeGrafter"/>
</dbReference>
<dbReference type="GO" id="GO:0005634">
    <property type="term" value="C:nucleus"/>
    <property type="evidence" value="ECO:0007669"/>
    <property type="project" value="TreeGrafter"/>
</dbReference>
<dbReference type="GO" id="GO:0000307">
    <property type="term" value="C:cyclin-dependent protein kinase holoenzyme complex"/>
    <property type="evidence" value="ECO:0007669"/>
    <property type="project" value="TreeGrafter"/>
</dbReference>
<dbReference type="Pfam" id="PF08613">
    <property type="entry name" value="Cyclin"/>
    <property type="match status" value="1"/>
</dbReference>
<dbReference type="OrthoDB" id="1060854at2759"/>
<keyword evidence="3" id="KW-1185">Reference proteome</keyword>
<evidence type="ECO:0000313" key="2">
    <source>
        <dbReference type="EMBL" id="RPD62089.1"/>
    </source>
</evidence>
<dbReference type="InterPro" id="IPR013922">
    <property type="entry name" value="Cyclin_PHO80-like"/>
</dbReference>
<dbReference type="PANTHER" id="PTHR15615">
    <property type="match status" value="1"/>
</dbReference>
<reference evidence="2" key="1">
    <citation type="journal article" date="2018" name="Genome Biol. Evol.">
        <title>Genomics and development of Lentinus tigrinus, a white-rot wood-decaying mushroom with dimorphic fruiting bodies.</title>
        <authorList>
            <person name="Wu B."/>
            <person name="Xu Z."/>
            <person name="Knudson A."/>
            <person name="Carlson A."/>
            <person name="Chen N."/>
            <person name="Kovaka S."/>
            <person name="LaButti K."/>
            <person name="Lipzen A."/>
            <person name="Pennachio C."/>
            <person name="Riley R."/>
            <person name="Schakwitz W."/>
            <person name="Umezawa K."/>
            <person name="Ohm R.A."/>
            <person name="Grigoriev I.V."/>
            <person name="Nagy L.G."/>
            <person name="Gibbons J."/>
            <person name="Hibbett D."/>
        </authorList>
    </citation>
    <scope>NUCLEOTIDE SEQUENCE [LARGE SCALE GENOMIC DNA]</scope>
    <source>
        <strain evidence="2">ALCF2SS1-6</strain>
    </source>
</reference>
<gene>
    <name evidence="2" type="ORF">L227DRAFT_545495</name>
</gene>
<name>A0A5C2SFZ4_9APHY</name>
<feature type="compositionally biased region" description="Polar residues" evidence="1">
    <location>
        <begin position="64"/>
        <end position="78"/>
    </location>
</feature>
<evidence type="ECO:0000256" key="1">
    <source>
        <dbReference type="SAM" id="MobiDB-lite"/>
    </source>
</evidence>
<proteinExistence type="predicted"/>
<protein>
    <submittedName>
        <fullName evidence="2">Cyclin-domain-containing protein</fullName>
    </submittedName>
</protein>
<feature type="compositionally biased region" description="Acidic residues" evidence="1">
    <location>
        <begin position="403"/>
        <end position="416"/>
    </location>
</feature>
<accession>A0A5C2SFZ4</accession>
<dbReference type="CDD" id="cd20558">
    <property type="entry name" value="CYCLIN_ScPCL7-like"/>
    <property type="match status" value="1"/>
</dbReference>
<evidence type="ECO:0000313" key="3">
    <source>
        <dbReference type="Proteomes" id="UP000313359"/>
    </source>
</evidence>
<dbReference type="PANTHER" id="PTHR15615:SF94">
    <property type="entry name" value="PHO85 CYCLIN-6-RELATED"/>
    <property type="match status" value="1"/>
</dbReference>
<feature type="region of interest" description="Disordered" evidence="1">
    <location>
        <begin position="1"/>
        <end position="111"/>
    </location>
</feature>
<dbReference type="Proteomes" id="UP000313359">
    <property type="component" value="Unassembled WGS sequence"/>
</dbReference>
<organism evidence="2 3">
    <name type="scientific">Lentinus tigrinus ALCF2SS1-6</name>
    <dbReference type="NCBI Taxonomy" id="1328759"/>
    <lineage>
        <taxon>Eukaryota</taxon>
        <taxon>Fungi</taxon>
        <taxon>Dikarya</taxon>
        <taxon>Basidiomycota</taxon>
        <taxon>Agaricomycotina</taxon>
        <taxon>Agaricomycetes</taxon>
        <taxon>Polyporales</taxon>
        <taxon>Polyporaceae</taxon>
        <taxon>Lentinus</taxon>
    </lineage>
</organism>
<feature type="compositionally biased region" description="Low complexity" evidence="1">
    <location>
        <begin position="386"/>
        <end position="402"/>
    </location>
</feature>
<sequence length="470" mass="51442">MLALAPQPMHTPVDVPHRTQPPTPSSSTRPPFRKVTPSYSSSSSSSHSAHSGHSASHSGPREAPSTSRRPTPQRTPSFVSARLFDGRDDDPSTPPGSESEDNEPEPSIRPSVAPVDIHAYDSGTLLHLLATALTEIASMNTDRDHTEPFLSSSAHSHSNSSEPHPPIWRKLTTASRHALATASSLSFHARNVPTIALEAYLTRIQKYCPASNEVFLSLLVYFDRMMKLAKEACGKVFAIDMYNVHRLVIAGVTVASKFFSDVFYTNSRYAKVGGLPLTELNQLELQFLLLNNFSLMISQEEVQFYASKLAQQSQIPPGVSLVPFLPDSTPSHPHDFRRSPIGPLKYFAALDGYLAHLHARAHPSSHATPHAYPPSHSRPTSEYRRSTSSHSTSSTSDAVTDSGDTETEFDGSTDDEPTIRAPHSSGSETMSLHSDADSTYTEDSRSEVGEDARPQRPHTNGHHHSRMMTP</sequence>
<dbReference type="STRING" id="1328759.A0A5C2SFZ4"/>
<feature type="region of interest" description="Disordered" evidence="1">
    <location>
        <begin position="144"/>
        <end position="167"/>
    </location>
</feature>
<dbReference type="GO" id="GO:0019901">
    <property type="term" value="F:protein kinase binding"/>
    <property type="evidence" value="ECO:0007669"/>
    <property type="project" value="InterPro"/>
</dbReference>
<feature type="compositionally biased region" description="Low complexity" evidence="1">
    <location>
        <begin position="151"/>
        <end position="162"/>
    </location>
</feature>
<feature type="compositionally biased region" description="Polar residues" evidence="1">
    <location>
        <begin position="424"/>
        <end position="441"/>
    </location>
</feature>
<feature type="compositionally biased region" description="Basic and acidic residues" evidence="1">
    <location>
        <begin position="442"/>
        <end position="454"/>
    </location>
</feature>